<sequence>MAVVRPPPGIQLYGPSTNQRRLLTAFKVPINTLNHVLYSTRAPSISCNSKFQNFSCSLQFQNNSFQESIVKDKFLFDQPKINVSLGGKMIKEYTDDGYFDDAIRIYIEMLEYGVPVGEFRFFPCLIKAFGGLCDVEKGRQIHGHVLKLGFLDDLYIVNALLGMYWKCGEAADAVRMFEKMRERDLVSWNTMVSGFQQSMCYADSLMFFSRMMWEFGMSLNRVGCISALSSSASLESLIHGREIHAFVIKFGLHVDDFLVSGLIGMYMKCGSVKNAEHVFKSIPNEDLLRGNRVIWNVMILGYVSNGCLSQAFVLFLEMLVFGIIPDSSTIVAVLGLCSQMLDFASGRQIHGIIFSFGLENDVKVETALLDMYFKCGDIEAGLKVFRRSQNDNLVMWGAAISNCAQSGYPTEALELFHSFSLDYGSPDCVMLLSVLRACSSLSMKPKGMEIHGLAVKMGFDSDLFVGSALIDMYAKCRDIESAQKMFGGLQTRDLVSWNALISGYAQNECPDESLKAFRDMQSEHIRPNAVMAACILSVCAHLSVKSLCKEIHGYLTRQGFESNVLVSNSLIATYAKCGDLSSSKTIFEKMPGKNNISWNSIILGFGMHGNIDEMFVLFEKMKAAGMKPDHATSSAILSACSHAGRVDKGWEYFNSMVEEYKLEPQLEHFTCMVDLLGRAGHLNQAYDLIMAMPCIPDDRIWGSLLRSCKTHSDEKLARLVANHIFELDHSSIGYRVLLANLYEGLGKWDEASGIRSEIKDLGLKKTPGCSWVEVNNNIHIFIASDQSHYQSQEIYATIESLTTEIKRAGYVPQLHPIIGGLDDTYEEGLHSSEDNGLFYMGV</sequence>
<dbReference type="Proteomes" id="UP001415857">
    <property type="component" value="Unassembled WGS sequence"/>
</dbReference>
<dbReference type="PROSITE" id="PS51375">
    <property type="entry name" value="PPR"/>
    <property type="match status" value="5"/>
</dbReference>
<dbReference type="PANTHER" id="PTHR24015:SF679">
    <property type="entry name" value="DYW DOMAIN-CONTAINING PROTEIN"/>
    <property type="match status" value="1"/>
</dbReference>
<accession>A0AAP0RJ10</accession>
<dbReference type="PANTHER" id="PTHR24015">
    <property type="entry name" value="OS07G0578800 PROTEIN-RELATED"/>
    <property type="match status" value="1"/>
</dbReference>
<evidence type="ECO:0000313" key="3">
    <source>
        <dbReference type="EMBL" id="KAK9278027.1"/>
    </source>
</evidence>
<proteinExistence type="predicted"/>
<keyword evidence="1" id="KW-0677">Repeat</keyword>
<dbReference type="FunFam" id="1.25.40.10:FF:000090">
    <property type="entry name" value="Pentatricopeptide repeat-containing protein, chloroplastic"/>
    <property type="match status" value="1"/>
</dbReference>
<feature type="repeat" description="PPR" evidence="2">
    <location>
        <begin position="493"/>
        <end position="527"/>
    </location>
</feature>
<gene>
    <name evidence="3" type="ORF">L1049_027584</name>
</gene>
<organism evidence="3 4">
    <name type="scientific">Liquidambar formosana</name>
    <name type="common">Formosan gum</name>
    <dbReference type="NCBI Taxonomy" id="63359"/>
    <lineage>
        <taxon>Eukaryota</taxon>
        <taxon>Viridiplantae</taxon>
        <taxon>Streptophyta</taxon>
        <taxon>Embryophyta</taxon>
        <taxon>Tracheophyta</taxon>
        <taxon>Spermatophyta</taxon>
        <taxon>Magnoliopsida</taxon>
        <taxon>eudicotyledons</taxon>
        <taxon>Gunneridae</taxon>
        <taxon>Pentapetalae</taxon>
        <taxon>Saxifragales</taxon>
        <taxon>Altingiaceae</taxon>
        <taxon>Liquidambar</taxon>
    </lineage>
</organism>
<dbReference type="Pfam" id="PF20431">
    <property type="entry name" value="E_motif"/>
    <property type="match status" value="1"/>
</dbReference>
<dbReference type="InterPro" id="IPR046960">
    <property type="entry name" value="PPR_At4g14850-like_plant"/>
</dbReference>
<dbReference type="EMBL" id="JBBPBK010000009">
    <property type="protein sequence ID" value="KAK9278027.1"/>
    <property type="molecule type" value="Genomic_DNA"/>
</dbReference>
<dbReference type="InterPro" id="IPR046848">
    <property type="entry name" value="E_motif"/>
</dbReference>
<feature type="repeat" description="PPR" evidence="2">
    <location>
        <begin position="291"/>
        <end position="325"/>
    </location>
</feature>
<keyword evidence="4" id="KW-1185">Reference proteome</keyword>
<feature type="repeat" description="PPR" evidence="2">
    <location>
        <begin position="629"/>
        <end position="664"/>
    </location>
</feature>
<protein>
    <recommendedName>
        <fullName evidence="5">Pentatricopeptide repeat-containing protein</fullName>
    </recommendedName>
</protein>
<dbReference type="Pfam" id="PF13041">
    <property type="entry name" value="PPR_2"/>
    <property type="match status" value="2"/>
</dbReference>
<dbReference type="InterPro" id="IPR002885">
    <property type="entry name" value="PPR_rpt"/>
</dbReference>
<dbReference type="NCBIfam" id="TIGR00756">
    <property type="entry name" value="PPR"/>
    <property type="match status" value="4"/>
</dbReference>
<dbReference type="InterPro" id="IPR011990">
    <property type="entry name" value="TPR-like_helical_dom_sf"/>
</dbReference>
<dbReference type="Pfam" id="PF01535">
    <property type="entry name" value="PPR"/>
    <property type="match status" value="8"/>
</dbReference>
<name>A0AAP0RJ10_LIQFO</name>
<dbReference type="GO" id="GO:0005739">
    <property type="term" value="C:mitochondrion"/>
    <property type="evidence" value="ECO:0007669"/>
    <property type="project" value="TreeGrafter"/>
</dbReference>
<reference evidence="3 4" key="1">
    <citation type="journal article" date="2024" name="Plant J.">
        <title>Genome sequences and population genomics reveal climatic adaptation and genomic divergence between two closely related sweetgum species.</title>
        <authorList>
            <person name="Xu W.Q."/>
            <person name="Ren C.Q."/>
            <person name="Zhang X.Y."/>
            <person name="Comes H.P."/>
            <person name="Liu X.H."/>
            <person name="Li Y.G."/>
            <person name="Kettle C.J."/>
            <person name="Jalonen R."/>
            <person name="Gaisberger H."/>
            <person name="Ma Y.Z."/>
            <person name="Qiu Y.X."/>
        </authorList>
    </citation>
    <scope>NUCLEOTIDE SEQUENCE [LARGE SCALE GENOMIC DNA]</scope>
    <source>
        <strain evidence="3">Hangzhou</strain>
    </source>
</reference>
<evidence type="ECO:0008006" key="5">
    <source>
        <dbReference type="Google" id="ProtNLM"/>
    </source>
</evidence>
<dbReference type="GO" id="GO:0009451">
    <property type="term" value="P:RNA modification"/>
    <property type="evidence" value="ECO:0007669"/>
    <property type="project" value="InterPro"/>
</dbReference>
<feature type="repeat" description="PPR" evidence="2">
    <location>
        <begin position="594"/>
        <end position="628"/>
    </location>
</feature>
<dbReference type="FunFam" id="1.25.40.10:FF:000344">
    <property type="entry name" value="Pentatricopeptide repeat-containing protein"/>
    <property type="match status" value="1"/>
</dbReference>
<feature type="repeat" description="PPR" evidence="2">
    <location>
        <begin position="153"/>
        <end position="187"/>
    </location>
</feature>
<dbReference type="AlphaFoldDB" id="A0AAP0RJ10"/>
<dbReference type="GO" id="GO:0003729">
    <property type="term" value="F:mRNA binding"/>
    <property type="evidence" value="ECO:0007669"/>
    <property type="project" value="UniProtKB-ARBA"/>
</dbReference>
<dbReference type="FunFam" id="1.25.40.10:FF:000073">
    <property type="entry name" value="Pentatricopeptide repeat-containing protein chloroplastic"/>
    <property type="match status" value="1"/>
</dbReference>
<comment type="caution">
    <text evidence="3">The sequence shown here is derived from an EMBL/GenBank/DDBJ whole genome shotgun (WGS) entry which is preliminary data.</text>
</comment>
<evidence type="ECO:0000313" key="4">
    <source>
        <dbReference type="Proteomes" id="UP001415857"/>
    </source>
</evidence>
<dbReference type="Gene3D" id="1.25.40.10">
    <property type="entry name" value="Tetratricopeptide repeat domain"/>
    <property type="match status" value="5"/>
</dbReference>
<evidence type="ECO:0000256" key="2">
    <source>
        <dbReference type="PROSITE-ProRule" id="PRU00708"/>
    </source>
</evidence>
<evidence type="ECO:0000256" key="1">
    <source>
        <dbReference type="ARBA" id="ARBA00022737"/>
    </source>
</evidence>